<name>A0ABU3TTL2_9BACT</name>
<feature type="signal peptide" evidence="1">
    <location>
        <begin position="1"/>
        <end position="18"/>
    </location>
</feature>
<accession>A0ABU3TTL2</accession>
<evidence type="ECO:0000313" key="2">
    <source>
        <dbReference type="EMBL" id="MDU0809206.1"/>
    </source>
</evidence>
<reference evidence="2 3" key="1">
    <citation type="submission" date="2023-09" db="EMBL/GenBank/DDBJ databases">
        <title>Aquirufa genomes.</title>
        <authorList>
            <person name="Pitt A."/>
        </authorList>
    </citation>
    <scope>NUCLEOTIDE SEQUENCE [LARGE SCALE GENOMIC DNA]</scope>
    <source>
        <strain evidence="2 3">LEOWEIH-7C</strain>
    </source>
</reference>
<dbReference type="Proteomes" id="UP001249959">
    <property type="component" value="Unassembled WGS sequence"/>
</dbReference>
<proteinExistence type="predicted"/>
<gene>
    <name evidence="2" type="ORF">PQG45_09190</name>
</gene>
<keyword evidence="1" id="KW-0732">Signal</keyword>
<keyword evidence="3" id="KW-1185">Reference proteome</keyword>
<organism evidence="2 3">
    <name type="scientific">Aquirufa regiilacus</name>
    <dbReference type="NCBI Taxonomy" id="3024868"/>
    <lineage>
        <taxon>Bacteria</taxon>
        <taxon>Pseudomonadati</taxon>
        <taxon>Bacteroidota</taxon>
        <taxon>Cytophagia</taxon>
        <taxon>Cytophagales</taxon>
        <taxon>Flectobacillaceae</taxon>
        <taxon>Aquirufa</taxon>
    </lineage>
</organism>
<feature type="chain" id="PRO_5046629407" evidence="1">
    <location>
        <begin position="19"/>
        <end position="148"/>
    </location>
</feature>
<comment type="caution">
    <text evidence="2">The sequence shown here is derived from an EMBL/GenBank/DDBJ whole genome shotgun (WGS) entry which is preliminary data.</text>
</comment>
<evidence type="ECO:0000256" key="1">
    <source>
        <dbReference type="SAM" id="SignalP"/>
    </source>
</evidence>
<dbReference type="EMBL" id="JAVNWW010000004">
    <property type="protein sequence ID" value="MDU0809206.1"/>
    <property type="molecule type" value="Genomic_DNA"/>
</dbReference>
<sequence length="148" mass="17297">MKQIITALFVVIALHSFAQTPEIIQTKVINSNCRVTYAKVQIAPDSVLYVVDLAFISTRNLWHHLILDDETKFYRFKNDLINKTLETTLTDKSQYNSVVRKEYYIGKHLDDDNIHILLTNNQERWILTKEVAKELSLFINNIPYGKQL</sequence>
<protein>
    <submittedName>
        <fullName evidence="2">Uncharacterized protein</fullName>
    </submittedName>
</protein>
<evidence type="ECO:0000313" key="3">
    <source>
        <dbReference type="Proteomes" id="UP001249959"/>
    </source>
</evidence>
<dbReference type="RefSeq" id="WP_316070730.1">
    <property type="nucleotide sequence ID" value="NZ_JAVNWW010000004.1"/>
</dbReference>